<dbReference type="STRING" id="1081109.A0A168B979"/>
<dbReference type="EMBL" id="AZGY01000010">
    <property type="protein sequence ID" value="KZZ94979.1"/>
    <property type="molecule type" value="Genomic_DNA"/>
</dbReference>
<feature type="domain" description="Stc1" evidence="2">
    <location>
        <begin position="23"/>
        <end position="103"/>
    </location>
</feature>
<name>A0A168B979_9HYPO</name>
<dbReference type="Proteomes" id="UP000078544">
    <property type="component" value="Unassembled WGS sequence"/>
</dbReference>
<feature type="region of interest" description="Disordered" evidence="1">
    <location>
        <begin position="148"/>
        <end position="170"/>
    </location>
</feature>
<proteinExistence type="predicted"/>
<keyword evidence="4" id="KW-1185">Reference proteome</keyword>
<evidence type="ECO:0000259" key="2">
    <source>
        <dbReference type="Pfam" id="PF12898"/>
    </source>
</evidence>
<evidence type="ECO:0000313" key="3">
    <source>
        <dbReference type="EMBL" id="KZZ94979.1"/>
    </source>
</evidence>
<dbReference type="InterPro" id="IPR024630">
    <property type="entry name" value="Stc1"/>
</dbReference>
<feature type="region of interest" description="Disordered" evidence="1">
    <location>
        <begin position="193"/>
        <end position="263"/>
    </location>
</feature>
<organism evidence="3 4">
    <name type="scientific">Moelleriella libera RCEF 2490</name>
    <dbReference type="NCBI Taxonomy" id="1081109"/>
    <lineage>
        <taxon>Eukaryota</taxon>
        <taxon>Fungi</taxon>
        <taxon>Dikarya</taxon>
        <taxon>Ascomycota</taxon>
        <taxon>Pezizomycotina</taxon>
        <taxon>Sordariomycetes</taxon>
        <taxon>Hypocreomycetidae</taxon>
        <taxon>Hypocreales</taxon>
        <taxon>Clavicipitaceae</taxon>
        <taxon>Moelleriella</taxon>
    </lineage>
</organism>
<comment type="caution">
    <text evidence="3">The sequence shown here is derived from an EMBL/GenBank/DDBJ whole genome shotgun (WGS) entry which is preliminary data.</text>
</comment>
<evidence type="ECO:0000313" key="4">
    <source>
        <dbReference type="Proteomes" id="UP000078544"/>
    </source>
</evidence>
<feature type="compositionally biased region" description="Polar residues" evidence="1">
    <location>
        <begin position="294"/>
        <end position="303"/>
    </location>
</feature>
<feature type="compositionally biased region" description="Low complexity" evidence="1">
    <location>
        <begin position="244"/>
        <end position="254"/>
    </location>
</feature>
<gene>
    <name evidence="3" type="ORF">AAL_05090</name>
</gene>
<dbReference type="AlphaFoldDB" id="A0A168B979"/>
<dbReference type="Pfam" id="PF12898">
    <property type="entry name" value="Stc1"/>
    <property type="match status" value="1"/>
</dbReference>
<accession>A0A168B979</accession>
<sequence>MMTAKANQKPKFGKGPPMPTRFRCQVGGEWKQLSCFSSNQQKAVRNRFKDEGKIDPANCHITCSEHYAVPRELRCDLCQLSKPLDFFSKIARRMDDPMCKQCTAWTSMQEPGVTPGPLATGHISVEEETYRERAPKLSHEFFINDEDFGLNDGHSEKTKPSPAPSAAAFLDSSAVPRHLLSRIEEMMAKGATDVSSFAPSGPSNQSAAKPGGASGSEQREQPQRPLRELPRHLLNRYPDGPPASSSSSSSHSISTATTMRDEHAKSSYHPITTVNYNAWDSHGTLEERCKSMTISESGGSSMPSLAATDISGADWDDIGSSVGDRSDLKAPGADSGGTLPTPVQSKGKSKKRDRWPKAPKAPRVTSEYWPNTNIDADIDRKRSHFY</sequence>
<feature type="region of interest" description="Disordered" evidence="1">
    <location>
        <begin position="294"/>
        <end position="386"/>
    </location>
</feature>
<evidence type="ECO:0000256" key="1">
    <source>
        <dbReference type="SAM" id="MobiDB-lite"/>
    </source>
</evidence>
<feature type="compositionally biased region" description="Basic and acidic residues" evidence="1">
    <location>
        <begin position="217"/>
        <end position="231"/>
    </location>
</feature>
<feature type="compositionally biased region" description="Polar residues" evidence="1">
    <location>
        <begin position="193"/>
        <end position="207"/>
    </location>
</feature>
<dbReference type="OrthoDB" id="3514033at2759"/>
<reference evidence="3 4" key="1">
    <citation type="journal article" date="2016" name="Genome Biol. Evol.">
        <title>Divergent and convergent evolution of fungal pathogenicity.</title>
        <authorList>
            <person name="Shang Y."/>
            <person name="Xiao G."/>
            <person name="Zheng P."/>
            <person name="Cen K."/>
            <person name="Zhan S."/>
            <person name="Wang C."/>
        </authorList>
    </citation>
    <scope>NUCLEOTIDE SEQUENCE [LARGE SCALE GENOMIC DNA]</scope>
    <source>
        <strain evidence="3 4">RCEF 2490</strain>
    </source>
</reference>
<protein>
    <recommendedName>
        <fullName evidence="2">Stc1 domain-containing protein</fullName>
    </recommendedName>
</protein>